<dbReference type="Gene3D" id="3.10.620.30">
    <property type="match status" value="1"/>
</dbReference>
<dbReference type="PANTHER" id="PTHR12143">
    <property type="entry name" value="PEPTIDE N-GLYCANASE PNGASE -RELATED"/>
    <property type="match status" value="1"/>
</dbReference>
<reference evidence="6 7" key="1">
    <citation type="journal article" date="2024" name="IMA Fungus">
        <title>Apiospora arundinis, a panoply of carbohydrate-active enzymes and secondary metabolites.</title>
        <authorList>
            <person name="Sorensen T."/>
            <person name="Petersen C."/>
            <person name="Muurmann A.T."/>
            <person name="Christiansen J.V."/>
            <person name="Brundto M.L."/>
            <person name="Overgaard C.K."/>
            <person name="Boysen A.T."/>
            <person name="Wollenberg R.D."/>
            <person name="Larsen T.O."/>
            <person name="Sorensen J.L."/>
            <person name="Nielsen K.L."/>
            <person name="Sondergaard T.E."/>
        </authorList>
    </citation>
    <scope>NUCLEOTIDE SEQUENCE [LARGE SCALE GENOMIC DNA]</scope>
    <source>
        <strain evidence="6 7">AAU 773</strain>
    </source>
</reference>
<evidence type="ECO:0000313" key="6">
    <source>
        <dbReference type="EMBL" id="KAK8859650.1"/>
    </source>
</evidence>
<gene>
    <name evidence="6" type="ORF">PGQ11_010384</name>
</gene>
<proteinExistence type="inferred from homology"/>
<dbReference type="EMBL" id="JAPCWZ010000006">
    <property type="protein sequence ID" value="KAK8859650.1"/>
    <property type="molecule type" value="Genomic_DNA"/>
</dbReference>
<evidence type="ECO:0000256" key="3">
    <source>
        <dbReference type="ARBA" id="ARBA00022833"/>
    </source>
</evidence>
<feature type="region of interest" description="Disordered" evidence="4">
    <location>
        <begin position="858"/>
        <end position="883"/>
    </location>
</feature>
<feature type="domain" description="Transglutaminase-like" evidence="5">
    <location>
        <begin position="670"/>
        <end position="725"/>
    </location>
</feature>
<feature type="compositionally biased region" description="Polar residues" evidence="4">
    <location>
        <begin position="859"/>
        <end position="869"/>
    </location>
</feature>
<feature type="compositionally biased region" description="Acidic residues" evidence="4">
    <location>
        <begin position="249"/>
        <end position="263"/>
    </location>
</feature>
<feature type="region of interest" description="Disordered" evidence="4">
    <location>
        <begin position="466"/>
        <end position="518"/>
    </location>
</feature>
<evidence type="ECO:0000256" key="4">
    <source>
        <dbReference type="SAM" id="MobiDB-lite"/>
    </source>
</evidence>
<feature type="compositionally biased region" description="Polar residues" evidence="4">
    <location>
        <begin position="493"/>
        <end position="518"/>
    </location>
</feature>
<evidence type="ECO:0000259" key="5">
    <source>
        <dbReference type="SMART" id="SM00460"/>
    </source>
</evidence>
<dbReference type="InterPro" id="IPR002931">
    <property type="entry name" value="Transglutaminase-like"/>
</dbReference>
<keyword evidence="3" id="KW-0862">Zinc</keyword>
<feature type="compositionally biased region" description="Polar residues" evidence="4">
    <location>
        <begin position="278"/>
        <end position="290"/>
    </location>
</feature>
<dbReference type="SUPFAM" id="SSF54001">
    <property type="entry name" value="Cysteine proteinases"/>
    <property type="match status" value="1"/>
</dbReference>
<keyword evidence="7" id="KW-1185">Reference proteome</keyword>
<dbReference type="Pfam" id="PF03835">
    <property type="entry name" value="Rad4"/>
    <property type="match status" value="1"/>
</dbReference>
<protein>
    <submittedName>
        <fullName evidence="6">Protein PNG1</fullName>
    </submittedName>
</protein>
<comment type="caution">
    <text evidence="6">The sequence shown here is derived from an EMBL/GenBank/DDBJ whole genome shotgun (WGS) entry which is preliminary data.</text>
</comment>
<dbReference type="InterPro" id="IPR050883">
    <property type="entry name" value="PNGase"/>
</dbReference>
<feature type="compositionally biased region" description="Basic and acidic residues" evidence="4">
    <location>
        <begin position="477"/>
        <end position="491"/>
    </location>
</feature>
<keyword evidence="2" id="KW-0479">Metal-binding</keyword>
<evidence type="ECO:0000256" key="1">
    <source>
        <dbReference type="ARBA" id="ARBA00009390"/>
    </source>
</evidence>
<dbReference type="Proteomes" id="UP001390339">
    <property type="component" value="Unassembled WGS sequence"/>
</dbReference>
<dbReference type="InterPro" id="IPR038765">
    <property type="entry name" value="Papain-like_cys_pep_sf"/>
</dbReference>
<dbReference type="SMART" id="SM00460">
    <property type="entry name" value="TGc"/>
    <property type="match status" value="1"/>
</dbReference>
<accession>A0ABR2IB78</accession>
<dbReference type="InterPro" id="IPR018325">
    <property type="entry name" value="Rad4/PNGase_transGLS-fold"/>
</dbReference>
<sequence>MDILLFGNRETTLTVEPPRTRLAFRGNTLSSILERLRDPGERPAIWPEPEQSTGRLLCKSGRNSIWEARGPARDAFNKMAPDIKDYLEGYVEPISSWVTWSMYMIGSVKTRASPTVLFCCEVVAHRREVRDAIRQSGILDGYPGVKTGHMAKPPGFEELVPLARDSSSERLAFSLSVDIRQRRLTIREDSSADAKSPTTATLGGIIKIRDKFLFTTAGHPFFRSPDPDALNADSDSQSAETYDALSLDGDSETDADDDDEIEGLDPIANKSKGYNVGASPSTATKPSSKQRAPRPSSIADARGGTSLDQVGDLFVAGMSGSGTGLDYALVEVENHGSIARNTFKTPRDPRSFVTVNSLAEDTTGSPNRLAIIVTSQNTLSGAMSETPSYARAPRDAQFRKMLRVFVDGRLEKGDCGSWVIDADTGDLYGHVVAGSLGSSAALVLPFSDVFRDILHRVKVMPEFPASDAAAGTNTDKQALEDKPGNAHEDYFPSHSTSLNNVGQTATAESPPVYTTQATPLRPDQRRAIRFLYRLISISQCPTSWENARLLYTALQLVPFHRIHHEAEQEAATFWAQARLVSGDSALPKPDWGYQDCLVRALLRWFKHDFFSWVNNPVCTTCQGHTVSRGISQPTAQENAFGASRVELYQCSSPTCKSYERFPRFSDPGKLLVTRRGRVGEWANCFGLLCRATGSRVRWVWNMEDYVWVEVYSEHRQRWVHVDACEEAWDNPMLYAETWGKRMSYCIAFSTDGAADVTRRYVRLPEHHLDRSRCSEMVLAGILNEIKQVRRLGFDKQRRFDLEHEDALEEEELQSYALVSIVKDLGSLLSQRLLNAPRGSQSKHLDDSPTGAFDIKHRQSTLSQEHTTTAGLDIRSENRVHSQV</sequence>
<feature type="compositionally biased region" description="Basic and acidic residues" evidence="4">
    <location>
        <begin position="873"/>
        <end position="883"/>
    </location>
</feature>
<comment type="similarity">
    <text evidence="1">Belongs to the transglutaminase-like superfamily. PNGase family.</text>
</comment>
<evidence type="ECO:0000313" key="7">
    <source>
        <dbReference type="Proteomes" id="UP001390339"/>
    </source>
</evidence>
<evidence type="ECO:0000256" key="2">
    <source>
        <dbReference type="ARBA" id="ARBA00022723"/>
    </source>
</evidence>
<organism evidence="6 7">
    <name type="scientific">Apiospora arundinis</name>
    <dbReference type="NCBI Taxonomy" id="335852"/>
    <lineage>
        <taxon>Eukaryota</taxon>
        <taxon>Fungi</taxon>
        <taxon>Dikarya</taxon>
        <taxon>Ascomycota</taxon>
        <taxon>Pezizomycotina</taxon>
        <taxon>Sordariomycetes</taxon>
        <taxon>Xylariomycetidae</taxon>
        <taxon>Amphisphaeriales</taxon>
        <taxon>Apiosporaceae</taxon>
        <taxon>Apiospora</taxon>
    </lineage>
</organism>
<dbReference type="PANTHER" id="PTHR12143:SF19">
    <property type="entry name" value="PEPTIDE-N(4)-(N-ACETYL-BETA-GLUCOSAMINYL)ASPARAGINE AMIDASE"/>
    <property type="match status" value="1"/>
</dbReference>
<dbReference type="Gene3D" id="2.20.25.10">
    <property type="match status" value="1"/>
</dbReference>
<feature type="region of interest" description="Disordered" evidence="4">
    <location>
        <begin position="224"/>
        <end position="304"/>
    </location>
</feature>
<name>A0ABR2IB78_9PEZI</name>